<dbReference type="Pfam" id="PF13306">
    <property type="entry name" value="LRR_5"/>
    <property type="match status" value="1"/>
</dbReference>
<dbReference type="InterPro" id="IPR026906">
    <property type="entry name" value="LRR_5"/>
</dbReference>
<dbReference type="Gene3D" id="3.80.10.10">
    <property type="entry name" value="Ribonuclease Inhibitor"/>
    <property type="match status" value="1"/>
</dbReference>
<dbReference type="RefSeq" id="WP_149950759.1">
    <property type="nucleotide sequence ID" value="NZ_RCXI01000045.1"/>
</dbReference>
<proteinExistence type="predicted"/>
<sequence length="613" mass="64458">MKKKTTYLATLILFALGLMSACIPSELDGDDNSNPDATPVPLAATVSLPATGMVTRANVTTGSIKFDVSGSSFTLRRYDQAPDGTTTLTASADYEIADRNDNTSGSGTSSQYFKLKTSTGTSANTHIPVIPTEQADLRIEETAAPVLMNVPADISGTSGTADDATTNVYVPFRTRMKYGAEVPANPDVSIPSATDKERTGITLSADKKAGIATINPAYTTAALRLALKLYNAGQGTVVNYASCPLTMTGDSPTTQYAPTVTHGTQATPGTDPGSIIYTDATAAHQYTAVSQQIVIFGELTPGTNTSESSTGTNRLTPGSTCVAVLTTSTGELLSVTWPTSATINAVPQPGKMLTLTVHVKGDMAYIDPNGITISGFEDGNGEGGETAGGSPGIASGLTELNPDIFCIANPMWVVTGGGTEATSSSNTDSKDVTVLKNVRTALNKIYTPDNDSYTGPNYIDLMLTDVTTLPTYNNDGAFQSYKQLRNIELPTVTDIEEYAFYKCESLTTASMPSAKAIRKNAFIGCQALTNLDISGVTQIWNLGTSEQNYLLSAFGSGAYPNCDLVLNSALEQYCYAADGTSQNGPLVKLKIEGHDSSGSPYSYTITFRSITFK</sequence>
<dbReference type="PROSITE" id="PS51257">
    <property type="entry name" value="PROKAR_LIPOPROTEIN"/>
    <property type="match status" value="1"/>
</dbReference>
<dbReference type="Proteomes" id="UP000325055">
    <property type="component" value="Unassembled WGS sequence"/>
</dbReference>
<keyword evidence="1" id="KW-0732">Signal</keyword>
<dbReference type="InterPro" id="IPR032675">
    <property type="entry name" value="LRR_dom_sf"/>
</dbReference>
<comment type="caution">
    <text evidence="2">The sequence shown here is derived from an EMBL/GenBank/DDBJ whole genome shotgun (WGS) entry which is preliminary data.</text>
</comment>
<evidence type="ECO:0000313" key="3">
    <source>
        <dbReference type="Proteomes" id="UP000325055"/>
    </source>
</evidence>
<evidence type="ECO:0000313" key="2">
    <source>
        <dbReference type="EMBL" id="KAA5401964.1"/>
    </source>
</evidence>
<reference evidence="2 3" key="1">
    <citation type="journal article" date="2019" name="Nat. Med.">
        <title>A library of human gut bacterial isolates paired with longitudinal multiomics data enables mechanistic microbiome research.</title>
        <authorList>
            <person name="Poyet M."/>
            <person name="Groussin M."/>
            <person name="Gibbons S.M."/>
            <person name="Avila-Pacheco J."/>
            <person name="Jiang X."/>
            <person name="Kearney S.M."/>
            <person name="Perrotta A.R."/>
            <person name="Berdy B."/>
            <person name="Zhao S."/>
            <person name="Lieberman T.D."/>
            <person name="Swanson P.K."/>
            <person name="Smith M."/>
            <person name="Roesemann S."/>
            <person name="Alexander J.E."/>
            <person name="Rich S.A."/>
            <person name="Livny J."/>
            <person name="Vlamakis H."/>
            <person name="Clish C."/>
            <person name="Bullock K."/>
            <person name="Deik A."/>
            <person name="Scott J."/>
            <person name="Pierce K.A."/>
            <person name="Xavier R.J."/>
            <person name="Alm E.J."/>
        </authorList>
    </citation>
    <scope>NUCLEOTIDE SEQUENCE [LARGE SCALE GENOMIC DNA]</scope>
    <source>
        <strain evidence="2 3">BIOML-A7</strain>
    </source>
</reference>
<dbReference type="AlphaFoldDB" id="A0A5M6A0X7"/>
<name>A0A5M6A0X7_9BACE</name>
<accession>A0A5M6A0X7</accession>
<gene>
    <name evidence="2" type="ORF">F2Y86_26920</name>
</gene>
<feature type="signal peptide" evidence="1">
    <location>
        <begin position="1"/>
        <end position="20"/>
    </location>
</feature>
<dbReference type="SUPFAM" id="SSF52058">
    <property type="entry name" value="L domain-like"/>
    <property type="match status" value="1"/>
</dbReference>
<feature type="chain" id="PRO_5024352809" evidence="1">
    <location>
        <begin position="21"/>
        <end position="613"/>
    </location>
</feature>
<dbReference type="EMBL" id="VVYW01000044">
    <property type="protein sequence ID" value="KAA5401964.1"/>
    <property type="molecule type" value="Genomic_DNA"/>
</dbReference>
<evidence type="ECO:0000256" key="1">
    <source>
        <dbReference type="SAM" id="SignalP"/>
    </source>
</evidence>
<organism evidence="2 3">
    <name type="scientific">Bacteroides cellulosilyticus</name>
    <dbReference type="NCBI Taxonomy" id="246787"/>
    <lineage>
        <taxon>Bacteria</taxon>
        <taxon>Pseudomonadati</taxon>
        <taxon>Bacteroidota</taxon>
        <taxon>Bacteroidia</taxon>
        <taxon>Bacteroidales</taxon>
        <taxon>Bacteroidaceae</taxon>
        <taxon>Bacteroides</taxon>
    </lineage>
</organism>
<protein>
    <submittedName>
        <fullName evidence="2">Leucine-rich repeat protein</fullName>
    </submittedName>
</protein>